<sequence>MSLATILLTLPVVALLAQPLWAPSWGAGILGEVTAFGVPGAVAALALFFGLVALYCRKLQHLQERVRPDARARSPRSVWLMFAIPFNFVEDFRIIADLGGSLRRDGRLSGSVIRSWKVVGTAWCILQIASLLPGTVGLTSGLLAVAAWAWHWGHTALLGRRLTAPTTA</sequence>
<dbReference type="RefSeq" id="WP_208812970.1">
    <property type="nucleotide sequence ID" value="NZ_WVUH01000057.1"/>
</dbReference>
<keyword evidence="1" id="KW-0472">Membrane</keyword>
<evidence type="ECO:0000313" key="2">
    <source>
        <dbReference type="EMBL" id="MBO4206227.1"/>
    </source>
</evidence>
<dbReference type="Proteomes" id="UP000823521">
    <property type="component" value="Unassembled WGS sequence"/>
</dbReference>
<accession>A0ABS3VP01</accession>
<evidence type="ECO:0000313" key="3">
    <source>
        <dbReference type="Proteomes" id="UP000823521"/>
    </source>
</evidence>
<reference evidence="2 3" key="1">
    <citation type="submission" date="2019-12" db="EMBL/GenBank/DDBJ databases">
        <title>Whole genome sequencing of endophytic Actinobacterium Micromonospora sp. MPMI6T.</title>
        <authorList>
            <person name="Evv R."/>
            <person name="Podile A.R."/>
        </authorList>
    </citation>
    <scope>NUCLEOTIDE SEQUENCE [LARGE SCALE GENOMIC DNA]</scope>
    <source>
        <strain evidence="2 3">MPMI6</strain>
    </source>
</reference>
<protein>
    <recommendedName>
        <fullName evidence="4">DUF4328 domain-containing protein</fullName>
    </recommendedName>
</protein>
<comment type="caution">
    <text evidence="2">The sequence shown here is derived from an EMBL/GenBank/DDBJ whole genome shotgun (WGS) entry which is preliminary data.</text>
</comment>
<evidence type="ECO:0008006" key="4">
    <source>
        <dbReference type="Google" id="ProtNLM"/>
    </source>
</evidence>
<keyword evidence="1" id="KW-1133">Transmembrane helix</keyword>
<evidence type="ECO:0000256" key="1">
    <source>
        <dbReference type="SAM" id="Phobius"/>
    </source>
</evidence>
<keyword evidence="3" id="KW-1185">Reference proteome</keyword>
<organism evidence="2 3">
    <name type="scientific">Micromonospora echinofusca</name>
    <dbReference type="NCBI Taxonomy" id="47858"/>
    <lineage>
        <taxon>Bacteria</taxon>
        <taxon>Bacillati</taxon>
        <taxon>Actinomycetota</taxon>
        <taxon>Actinomycetes</taxon>
        <taxon>Micromonosporales</taxon>
        <taxon>Micromonosporaceae</taxon>
        <taxon>Micromonospora</taxon>
    </lineage>
</organism>
<feature type="transmembrane region" description="Helical" evidence="1">
    <location>
        <begin position="125"/>
        <end position="150"/>
    </location>
</feature>
<gene>
    <name evidence="2" type="ORF">GSF22_09435</name>
</gene>
<feature type="transmembrane region" description="Helical" evidence="1">
    <location>
        <begin position="36"/>
        <end position="56"/>
    </location>
</feature>
<proteinExistence type="predicted"/>
<keyword evidence="1" id="KW-0812">Transmembrane</keyword>
<name>A0ABS3VP01_MICEH</name>
<dbReference type="EMBL" id="WVUH01000057">
    <property type="protein sequence ID" value="MBO4206227.1"/>
    <property type="molecule type" value="Genomic_DNA"/>
</dbReference>